<dbReference type="EMBL" id="BNCD01000002">
    <property type="protein sequence ID" value="GHH71346.1"/>
    <property type="molecule type" value="Genomic_DNA"/>
</dbReference>
<reference evidence="2" key="2">
    <citation type="submission" date="2020-09" db="EMBL/GenBank/DDBJ databases">
        <authorList>
            <person name="Sun Q."/>
            <person name="Ohkuma M."/>
        </authorList>
    </citation>
    <scope>NUCLEOTIDE SEQUENCE</scope>
    <source>
        <strain evidence="2">JCM 5069</strain>
    </source>
</reference>
<evidence type="ECO:0000313" key="3">
    <source>
        <dbReference type="Proteomes" id="UP000603708"/>
    </source>
</evidence>
<organism evidence="2 3">
    <name type="scientific">Streptomyces sulfonofaciens</name>
    <dbReference type="NCBI Taxonomy" id="68272"/>
    <lineage>
        <taxon>Bacteria</taxon>
        <taxon>Bacillati</taxon>
        <taxon>Actinomycetota</taxon>
        <taxon>Actinomycetes</taxon>
        <taxon>Kitasatosporales</taxon>
        <taxon>Streptomycetaceae</taxon>
        <taxon>Streptomyces</taxon>
    </lineage>
</organism>
<dbReference type="Proteomes" id="UP000603708">
    <property type="component" value="Unassembled WGS sequence"/>
</dbReference>
<evidence type="ECO:0000256" key="1">
    <source>
        <dbReference type="SAM" id="MobiDB-lite"/>
    </source>
</evidence>
<reference evidence="2" key="1">
    <citation type="journal article" date="2014" name="Int. J. Syst. Evol. Microbiol.">
        <title>Complete genome sequence of Corynebacterium casei LMG S-19264T (=DSM 44701T), isolated from a smear-ripened cheese.</title>
        <authorList>
            <consortium name="US DOE Joint Genome Institute (JGI-PGF)"/>
            <person name="Walter F."/>
            <person name="Albersmeier A."/>
            <person name="Kalinowski J."/>
            <person name="Ruckert C."/>
        </authorList>
    </citation>
    <scope>NUCLEOTIDE SEQUENCE</scope>
    <source>
        <strain evidence="2">JCM 5069</strain>
    </source>
</reference>
<name>A0A919FS27_9ACTN</name>
<feature type="region of interest" description="Disordered" evidence="1">
    <location>
        <begin position="1"/>
        <end position="51"/>
    </location>
</feature>
<dbReference type="AlphaFoldDB" id="A0A919FS27"/>
<keyword evidence="3" id="KW-1185">Reference proteome</keyword>
<gene>
    <name evidence="2" type="ORF">GCM10018793_06360</name>
</gene>
<protein>
    <submittedName>
        <fullName evidence="2">Uncharacterized protein</fullName>
    </submittedName>
</protein>
<comment type="caution">
    <text evidence="2">The sequence shown here is derived from an EMBL/GenBank/DDBJ whole genome shotgun (WGS) entry which is preliminary data.</text>
</comment>
<feature type="compositionally biased region" description="Basic residues" evidence="1">
    <location>
        <begin position="1"/>
        <end position="14"/>
    </location>
</feature>
<sequence>MRGGRLRRPGRHGRRADGAIGALKGKGRPDGAPPRLIGASTGSVSPGPGGRARAEARIAVACRAAGPAAAFTPEQRIMVRDRLEGVSRACR</sequence>
<accession>A0A919FS27</accession>
<proteinExistence type="predicted"/>
<evidence type="ECO:0000313" key="2">
    <source>
        <dbReference type="EMBL" id="GHH71346.1"/>
    </source>
</evidence>